<evidence type="ECO:0000313" key="1">
    <source>
        <dbReference type="EMBL" id="EDO55451.1"/>
    </source>
</evidence>
<keyword evidence="2" id="KW-1185">Reference proteome</keyword>
<reference evidence="1" key="1">
    <citation type="submission" date="2007-06" db="EMBL/GenBank/DDBJ databases">
        <authorList>
            <person name="Fulton L."/>
            <person name="Clifton S."/>
            <person name="Fulton B."/>
            <person name="Xu J."/>
            <person name="Minx P."/>
            <person name="Pepin K.H."/>
            <person name="Johnson M."/>
            <person name="Thiruvilangam P."/>
            <person name="Bhonagiri V."/>
            <person name="Nash W.E."/>
            <person name="Mardis E.R."/>
            <person name="Wilson R.K."/>
        </authorList>
    </citation>
    <scope>NUCLEOTIDE SEQUENCE [LARGE SCALE GENOMIC DNA]</scope>
    <source>
        <strain evidence="1">ATCC 8492</strain>
    </source>
</reference>
<evidence type="ECO:0000313" key="2">
    <source>
        <dbReference type="Proteomes" id="UP000004110"/>
    </source>
</evidence>
<gene>
    <name evidence="1" type="ORF">BACUNI_00756</name>
</gene>
<proteinExistence type="predicted"/>
<dbReference type="EMBL" id="AAYH02000037">
    <property type="protein sequence ID" value="EDO55451.1"/>
    <property type="molecule type" value="Genomic_DNA"/>
</dbReference>
<reference evidence="1" key="2">
    <citation type="submission" date="2013-11" db="EMBL/GenBank/DDBJ databases">
        <title>Draft genome sequence of Bacteroides uniformis (ATCC 8492).</title>
        <authorList>
            <person name="Sudarsanam P."/>
            <person name="Ley R."/>
            <person name="Guruge J."/>
            <person name="Turnbaugh P.J."/>
            <person name="Mahowald M."/>
            <person name="Liep D."/>
            <person name="Gordon J."/>
        </authorList>
    </citation>
    <scope>NUCLEOTIDE SEQUENCE</scope>
    <source>
        <strain evidence="1">ATCC 8492</strain>
    </source>
</reference>
<protein>
    <submittedName>
        <fullName evidence="1">Uncharacterized protein</fullName>
    </submittedName>
</protein>
<dbReference type="AlphaFoldDB" id="A0ABC9NFM4"/>
<dbReference type="Proteomes" id="UP000004110">
    <property type="component" value="Unassembled WGS sequence"/>
</dbReference>
<comment type="caution">
    <text evidence="1">The sequence shown here is derived from an EMBL/GenBank/DDBJ whole genome shotgun (WGS) entry which is preliminary data.</text>
</comment>
<name>A0ABC9NFM4_BACUC</name>
<accession>A0ABC9NFM4</accession>
<organism evidence="1 2">
    <name type="scientific">Bacteroides uniformis (strain ATCC 8492 / DSM 6597 / CCUG 4942 / CIP 103695 / JCM 5828 / KCTC 5204 / NCTC 13054 / VPI 0061)</name>
    <dbReference type="NCBI Taxonomy" id="411479"/>
    <lineage>
        <taxon>Bacteria</taxon>
        <taxon>Pseudomonadati</taxon>
        <taxon>Bacteroidota</taxon>
        <taxon>Bacteroidia</taxon>
        <taxon>Bacteroidales</taxon>
        <taxon>Bacteroidaceae</taxon>
        <taxon>Bacteroides</taxon>
    </lineage>
</organism>
<sequence>MVRTHQSGFLPVEAGTVGTAKYFVHVPYRQSVFIGIAADGLHGNGSTRINLIGPTTATLPETLVRARRSGHQHRYIRQFLAKHAYKVVHLAIVQHCIVTAVMAFVRPEGKNKQVGMQSRNISNTVRTGESSTKCTVDTYIGIRDCPESVLHQRTDGTGEDMAAYMAVAHMYDAKRISGSAQPRQTQLLPERIKNTQTVGKYILLHLPECGGKSYQRDRHRIRTLGIEAESITIRSTGMTRKAAWQYVLCMERPYRRNQHQHRAANRTS</sequence>